<dbReference type="AlphaFoldDB" id="A0AAD5RYT1"/>
<evidence type="ECO:0000313" key="2">
    <source>
        <dbReference type="EMBL" id="KAJ2907014.1"/>
    </source>
</evidence>
<feature type="region of interest" description="Disordered" evidence="1">
    <location>
        <begin position="1"/>
        <end position="22"/>
    </location>
</feature>
<gene>
    <name evidence="2" type="ORF">MKZ38_008582</name>
</gene>
<evidence type="ECO:0000256" key="1">
    <source>
        <dbReference type="SAM" id="MobiDB-lite"/>
    </source>
</evidence>
<accession>A0AAD5RYT1</accession>
<name>A0AAD5RYT1_9PEZI</name>
<dbReference type="Proteomes" id="UP001201980">
    <property type="component" value="Unassembled WGS sequence"/>
</dbReference>
<sequence length="129" mass="14554">MPTTSRPTAARKTAGELNLTSLQDIERERSRIKKARMDARQAISNNLESKLGGVEKRLADKIAAELASVKETSRALLQGLYDALEDEDEKKMHLLQLAEHIQIETHNFFLKLQPAVKNMNTHPESYGNQ</sequence>
<organism evidence="2 3">
    <name type="scientific">Zalerion maritima</name>
    <dbReference type="NCBI Taxonomy" id="339359"/>
    <lineage>
        <taxon>Eukaryota</taxon>
        <taxon>Fungi</taxon>
        <taxon>Dikarya</taxon>
        <taxon>Ascomycota</taxon>
        <taxon>Pezizomycotina</taxon>
        <taxon>Sordariomycetes</taxon>
        <taxon>Lulworthiomycetidae</taxon>
        <taxon>Lulworthiales</taxon>
        <taxon>Lulworthiaceae</taxon>
        <taxon>Zalerion</taxon>
    </lineage>
</organism>
<comment type="caution">
    <text evidence="2">The sequence shown here is derived from an EMBL/GenBank/DDBJ whole genome shotgun (WGS) entry which is preliminary data.</text>
</comment>
<protein>
    <submittedName>
        <fullName evidence="2">Uncharacterized protein</fullName>
    </submittedName>
</protein>
<reference evidence="2" key="1">
    <citation type="submission" date="2022-07" db="EMBL/GenBank/DDBJ databases">
        <title>Draft genome sequence of Zalerion maritima ATCC 34329, a (micro)plastics degrading marine fungus.</title>
        <authorList>
            <person name="Paco A."/>
            <person name="Goncalves M.F.M."/>
            <person name="Rocha-Santos T.A.P."/>
            <person name="Alves A."/>
        </authorList>
    </citation>
    <scope>NUCLEOTIDE SEQUENCE</scope>
    <source>
        <strain evidence="2">ATCC 34329</strain>
    </source>
</reference>
<dbReference type="EMBL" id="JAKWBI020000005">
    <property type="protein sequence ID" value="KAJ2907014.1"/>
    <property type="molecule type" value="Genomic_DNA"/>
</dbReference>
<evidence type="ECO:0000313" key="3">
    <source>
        <dbReference type="Proteomes" id="UP001201980"/>
    </source>
</evidence>
<keyword evidence="3" id="KW-1185">Reference proteome</keyword>
<proteinExistence type="predicted"/>